<comment type="caution">
    <text evidence="1">The sequence shown here is derived from an EMBL/GenBank/DDBJ whole genome shotgun (WGS) entry which is preliminary data.</text>
</comment>
<accession>A0A7J6L3S6</accession>
<proteinExistence type="predicted"/>
<evidence type="ECO:0000313" key="2">
    <source>
        <dbReference type="Proteomes" id="UP000570595"/>
    </source>
</evidence>
<organism evidence="1 2">
    <name type="scientific">Perkinsus olseni</name>
    <name type="common">Perkinsus atlanticus</name>
    <dbReference type="NCBI Taxonomy" id="32597"/>
    <lineage>
        <taxon>Eukaryota</taxon>
        <taxon>Sar</taxon>
        <taxon>Alveolata</taxon>
        <taxon>Perkinsozoa</taxon>
        <taxon>Perkinsea</taxon>
        <taxon>Perkinsida</taxon>
        <taxon>Perkinsidae</taxon>
        <taxon>Perkinsus</taxon>
    </lineage>
</organism>
<dbReference type="AlphaFoldDB" id="A0A7J6L3S6"/>
<evidence type="ECO:0000313" key="1">
    <source>
        <dbReference type="EMBL" id="KAF4654130.1"/>
    </source>
</evidence>
<name>A0A7J6L3S6_PEROL</name>
<sequence>MSSAKSRKLKGLVPTAPPTLMYATAGSSLVTALTLALRHTGPAAATKLSWGHDVVSSTNPVAPKTSSGAPATTRVVTETDTAVPETTSVALKTTPPPPPATVENSFMWVEFPEIYDVHQLGVYYDEVYNHVMGNHVGMRYSQVVVRVTTPDDALTGTRSSPLYTHLLNRIAGKLGVICYPDLGTGHGKRDKWVAASPMGSFLDGAIQYAARNGVAFTGVVYDTEEFVGTSSYDKLLHRDNSEIRMAAPHGLTTALTCGFDELTRPDNRGPHFLETVDHLYLQMFNFYDDAGVPIASSPFAQFHFTNALLIRRAIRRRFFIYSVLGPSYYVAWTELELSYDGCAIPAQQQLQNYLGGHDVVSSTNPVAPKTSSGAPATTRVVTETDTAVPETTSVALKTTPPPPPATVENSFMWVEFPEIYDVHQLGVYYDEVYNHVMGNHIGMRYSQVVVRVTTPDDALTGTRSSPLYSHLLNRIAGKLSVICYPDLETAHGKRDQWLAASPMGSFLDGVIEYAARNGDVFTGVVYDTEEFAGTPSYNRLLNHDNSEIRMAAPNGLTTALTCGFDEVTRPDNRGSIFLETVDHLYLQMFDFYDDAGMPIASSPVTTPFVTYVNDALAMYNYLFSGKSDVTAIKYTETSYVQYSQEGKISMMWSTSFNTSPNCMQPLNGQCGDSKAHYEFGVWDGVPFVNFASRVKADYPNTPQGIMQFAFMPESWE</sequence>
<dbReference type="EMBL" id="JABAHT010000560">
    <property type="protein sequence ID" value="KAF4654130.1"/>
    <property type="molecule type" value="Genomic_DNA"/>
</dbReference>
<reference evidence="1 2" key="1">
    <citation type="submission" date="2020-04" db="EMBL/GenBank/DDBJ databases">
        <title>Perkinsus olseni comparative genomics.</title>
        <authorList>
            <person name="Bogema D.R."/>
        </authorList>
    </citation>
    <scope>NUCLEOTIDE SEQUENCE [LARGE SCALE GENOMIC DNA]</scope>
    <source>
        <strain evidence="1">ATCC PRA-179</strain>
    </source>
</reference>
<dbReference type="Proteomes" id="UP000570595">
    <property type="component" value="Unassembled WGS sequence"/>
</dbReference>
<dbReference type="OrthoDB" id="436797at2759"/>
<gene>
    <name evidence="1" type="ORF">FOZ61_008467</name>
</gene>
<protein>
    <submittedName>
        <fullName evidence="1">Uncharacterized protein</fullName>
    </submittedName>
</protein>